<name>A0ACC1Q4W2_9APHY</name>
<protein>
    <submittedName>
        <fullName evidence="1">Uncharacterized protein</fullName>
    </submittedName>
</protein>
<keyword evidence="2" id="KW-1185">Reference proteome</keyword>
<comment type="caution">
    <text evidence="1">The sequence shown here is derived from an EMBL/GenBank/DDBJ whole genome shotgun (WGS) entry which is preliminary data.</text>
</comment>
<dbReference type="EMBL" id="JANSHE010000396">
    <property type="protein sequence ID" value="KAJ3011419.1"/>
    <property type="molecule type" value="Genomic_DNA"/>
</dbReference>
<reference evidence="1" key="1">
    <citation type="submission" date="2022-08" db="EMBL/GenBank/DDBJ databases">
        <title>Genome Sequence of Pycnoporus sanguineus.</title>
        <authorList>
            <person name="Buettner E."/>
        </authorList>
    </citation>
    <scope>NUCLEOTIDE SEQUENCE</scope>
    <source>
        <strain evidence="1">CG-C14</strain>
    </source>
</reference>
<proteinExistence type="predicted"/>
<gene>
    <name evidence="1" type="ORF">NUW54_g2183</name>
</gene>
<dbReference type="Proteomes" id="UP001144978">
    <property type="component" value="Unassembled WGS sequence"/>
</dbReference>
<evidence type="ECO:0000313" key="2">
    <source>
        <dbReference type="Proteomes" id="UP001144978"/>
    </source>
</evidence>
<organism evidence="1 2">
    <name type="scientific">Trametes sanguinea</name>
    <dbReference type="NCBI Taxonomy" id="158606"/>
    <lineage>
        <taxon>Eukaryota</taxon>
        <taxon>Fungi</taxon>
        <taxon>Dikarya</taxon>
        <taxon>Basidiomycota</taxon>
        <taxon>Agaricomycotina</taxon>
        <taxon>Agaricomycetes</taxon>
        <taxon>Polyporales</taxon>
        <taxon>Polyporaceae</taxon>
        <taxon>Trametes</taxon>
    </lineage>
</organism>
<evidence type="ECO:0000313" key="1">
    <source>
        <dbReference type="EMBL" id="KAJ3011419.1"/>
    </source>
</evidence>
<sequence length="533" mass="59311">MVHIWLWLLTLYTLSLTPVCTVASWEIPVSDRDRERLVCSGMWGGGNAYIEVSYDLKFSRGQLAMVIYESRDEPYLGKAYGPPGVVPKTYVCSSIAIRDGLCEKSQYGRFILDLPPGRTVEDTSFWSAGMRFRESANGHPNSSVNRSLKILDERSKSQTAPCIDYLRQRRASSIITTRPGVRPSPTDIVCYDGPIRYVVRELGYYCIAIVPVIAWQPKGTSASSIPGAPRYGGTILFRNTFNGRLPASEHPKLHIYFALFCGYLTLAIAWSCSCWQNAERLLTVQYRVSALLGAFVLNEFVSWMYYYRRNTYGEDGISAAFHVIVSSIDSTSDAFAFYVLLVMAHGHDVLMTPIERKTKVRAALLAFAQSALGVLNATVGTMEPMPQDPDYLFIIPRKIYLAIPLACTTLTFVIWIAHALTGGKMYQNEVLPLIILAVTITQLSESRQRYKLSLYLSLRRNSLLAVVFATFIQGVAFSVTPSRADSVDFEEIPDNDSDDLGDRAAERSASDQGDTSTCIAQTAHGQADNFDGR</sequence>
<accession>A0ACC1Q4W2</accession>